<organism evidence="3 4">
    <name type="scientific">Pleuronectes platessa</name>
    <name type="common">European plaice</name>
    <dbReference type="NCBI Taxonomy" id="8262"/>
    <lineage>
        <taxon>Eukaryota</taxon>
        <taxon>Metazoa</taxon>
        <taxon>Chordata</taxon>
        <taxon>Craniata</taxon>
        <taxon>Vertebrata</taxon>
        <taxon>Euteleostomi</taxon>
        <taxon>Actinopterygii</taxon>
        <taxon>Neopterygii</taxon>
        <taxon>Teleostei</taxon>
        <taxon>Neoteleostei</taxon>
        <taxon>Acanthomorphata</taxon>
        <taxon>Carangaria</taxon>
        <taxon>Pleuronectiformes</taxon>
        <taxon>Pleuronectoidei</taxon>
        <taxon>Pleuronectidae</taxon>
        <taxon>Pleuronectes</taxon>
    </lineage>
</organism>
<proteinExistence type="predicted"/>
<feature type="region of interest" description="Disordered" evidence="1">
    <location>
        <begin position="1"/>
        <end position="27"/>
    </location>
</feature>
<comment type="caution">
    <text evidence="3">The sequence shown here is derived from an EMBL/GenBank/DDBJ whole genome shotgun (WGS) entry which is preliminary data.</text>
</comment>
<reference evidence="3" key="1">
    <citation type="submission" date="2020-03" db="EMBL/GenBank/DDBJ databases">
        <authorList>
            <person name="Weist P."/>
        </authorList>
    </citation>
    <scope>NUCLEOTIDE SEQUENCE</scope>
</reference>
<evidence type="ECO:0000256" key="2">
    <source>
        <dbReference type="SAM" id="Phobius"/>
    </source>
</evidence>
<keyword evidence="2" id="KW-0472">Membrane</keyword>
<sequence>MTHLVDACQSITPPSSSDPSVAAPLPLLPPPLPPNWTTRLALRRHRVCHCCSSLSTGRLDGSDRTKGRGAIALLHVSLLALLCFQGAAVFRYPTPAPPPPR</sequence>
<gene>
    <name evidence="3" type="ORF">PLEPLA_LOCUS39649</name>
</gene>
<keyword evidence="2" id="KW-0812">Transmembrane</keyword>
<keyword evidence="2" id="KW-1133">Transmembrane helix</keyword>
<evidence type="ECO:0000256" key="1">
    <source>
        <dbReference type="SAM" id="MobiDB-lite"/>
    </source>
</evidence>
<dbReference type="EMBL" id="CADEAL010004107">
    <property type="protein sequence ID" value="CAB1451912.1"/>
    <property type="molecule type" value="Genomic_DNA"/>
</dbReference>
<feature type="transmembrane region" description="Helical" evidence="2">
    <location>
        <begin position="71"/>
        <end position="92"/>
    </location>
</feature>
<evidence type="ECO:0000313" key="4">
    <source>
        <dbReference type="Proteomes" id="UP001153269"/>
    </source>
</evidence>
<accession>A0A9N7VFS0</accession>
<keyword evidence="4" id="KW-1185">Reference proteome</keyword>
<name>A0A9N7VFS0_PLEPL</name>
<protein>
    <submittedName>
        <fullName evidence="3">Uncharacterized protein</fullName>
    </submittedName>
</protein>
<dbReference type="AlphaFoldDB" id="A0A9N7VFS0"/>
<evidence type="ECO:0000313" key="3">
    <source>
        <dbReference type="EMBL" id="CAB1451912.1"/>
    </source>
</evidence>
<feature type="compositionally biased region" description="Low complexity" evidence="1">
    <location>
        <begin position="13"/>
        <end position="25"/>
    </location>
</feature>
<dbReference type="Proteomes" id="UP001153269">
    <property type="component" value="Unassembled WGS sequence"/>
</dbReference>